<dbReference type="Proteomes" id="UP000694864">
    <property type="component" value="Chromosome 9"/>
</dbReference>
<organism evidence="2 3">
    <name type="scientific">Camelina sativa</name>
    <name type="common">False flax</name>
    <name type="synonym">Myagrum sativum</name>
    <dbReference type="NCBI Taxonomy" id="90675"/>
    <lineage>
        <taxon>Eukaryota</taxon>
        <taxon>Viridiplantae</taxon>
        <taxon>Streptophyta</taxon>
        <taxon>Embryophyta</taxon>
        <taxon>Tracheophyta</taxon>
        <taxon>Spermatophyta</taxon>
        <taxon>Magnoliopsida</taxon>
        <taxon>eudicotyledons</taxon>
        <taxon>Gunneridae</taxon>
        <taxon>Pentapetalae</taxon>
        <taxon>rosids</taxon>
        <taxon>malvids</taxon>
        <taxon>Brassicales</taxon>
        <taxon>Brassicaceae</taxon>
        <taxon>Camelineae</taxon>
        <taxon>Camelina</taxon>
    </lineage>
</organism>
<name>A0ABM0TU25_CAMSA</name>
<dbReference type="GeneID" id="104715746"/>
<feature type="domain" description="F-box" evidence="1">
    <location>
        <begin position="4"/>
        <end position="50"/>
    </location>
</feature>
<evidence type="ECO:0000313" key="3">
    <source>
        <dbReference type="RefSeq" id="XP_010431427.1"/>
    </source>
</evidence>
<dbReference type="RefSeq" id="XP_010431427.1">
    <property type="nucleotide sequence ID" value="XM_010433125.2"/>
</dbReference>
<accession>A0ABM0TU25</accession>
<dbReference type="InterPro" id="IPR036047">
    <property type="entry name" value="F-box-like_dom_sf"/>
</dbReference>
<dbReference type="PROSITE" id="PS50181">
    <property type="entry name" value="FBOX"/>
    <property type="match status" value="1"/>
</dbReference>
<dbReference type="PANTHER" id="PTHR31111:SF130">
    <property type="entry name" value="F-BOX ASSOCIATED UBIQUITINATION EFFECTOR FAMILY PROTEIN"/>
    <property type="match status" value="1"/>
</dbReference>
<evidence type="ECO:0000313" key="2">
    <source>
        <dbReference type="Proteomes" id="UP000694864"/>
    </source>
</evidence>
<dbReference type="Pfam" id="PF08268">
    <property type="entry name" value="FBA_3"/>
    <property type="match status" value="1"/>
</dbReference>
<protein>
    <submittedName>
        <fullName evidence="3">F-box protein At3g57580-like</fullName>
    </submittedName>
</protein>
<reference evidence="3" key="2">
    <citation type="submission" date="2025-08" db="UniProtKB">
        <authorList>
            <consortium name="RefSeq"/>
        </authorList>
    </citation>
    <scope>IDENTIFICATION</scope>
    <source>
        <tissue evidence="3">Leaf</tissue>
    </source>
</reference>
<dbReference type="Pfam" id="PF00646">
    <property type="entry name" value="F-box"/>
    <property type="match status" value="1"/>
</dbReference>
<dbReference type="SUPFAM" id="SSF81383">
    <property type="entry name" value="F-box domain"/>
    <property type="match status" value="1"/>
</dbReference>
<dbReference type="NCBIfam" id="TIGR01640">
    <property type="entry name" value="F_box_assoc_1"/>
    <property type="match status" value="1"/>
</dbReference>
<dbReference type="PANTHER" id="PTHR31111">
    <property type="entry name" value="BNAA05G37150D PROTEIN-RELATED"/>
    <property type="match status" value="1"/>
</dbReference>
<dbReference type="Gene3D" id="1.20.1280.50">
    <property type="match status" value="1"/>
</dbReference>
<dbReference type="SMART" id="SM00256">
    <property type="entry name" value="FBOX"/>
    <property type="match status" value="1"/>
</dbReference>
<gene>
    <name evidence="3" type="primary">LOC104715746</name>
</gene>
<evidence type="ECO:0000259" key="1">
    <source>
        <dbReference type="PROSITE" id="PS50181"/>
    </source>
</evidence>
<keyword evidence="2" id="KW-1185">Reference proteome</keyword>
<dbReference type="InterPro" id="IPR001810">
    <property type="entry name" value="F-box_dom"/>
</dbReference>
<sequence>MERGRNMEPLPTDLILEIFTRLPSKSVARFRTLSKHWASTLRSPDFKKQFLARSSARPRLLFAVERYQYNEWFFFLSPQPQNRRYEKSLPLDYHTKFRGDVSRYICSYASGLIYFPFVRIIEEEAPLICNPITGMYEVLAVRKYSRSRGFLGFDTIDKQFKVLDFYSILTVGGSGEVNWRTQNVSCDLWYHRCSTAGICINGVLYYLAKTFIEPSFVVVRFDVKSEEFEFIDAACLNDHLEHPSELSLVNFKGKLGMISCNVADACGRRTVELCMWVLEDVETQEWVKYVYTLPHNEILGSCEFKVAGVTVTGDIVLCMKHTCKPYYVFYFNPEKNTLQSVEIHGFGAELESVEDRGEVYAFVDHVEDLSVDDGLQLKSSVSHIKTLCSCCKKVVQHNNIEEKV</sequence>
<proteinExistence type="predicted"/>
<dbReference type="InterPro" id="IPR017451">
    <property type="entry name" value="F-box-assoc_interact_dom"/>
</dbReference>
<dbReference type="InterPro" id="IPR013187">
    <property type="entry name" value="F-box-assoc_dom_typ3"/>
</dbReference>
<reference evidence="2" key="1">
    <citation type="journal article" date="2014" name="Nat. Commun.">
        <title>The emerging biofuel crop Camelina sativa retains a highly undifferentiated hexaploid genome structure.</title>
        <authorList>
            <person name="Kagale S."/>
            <person name="Koh C."/>
            <person name="Nixon J."/>
            <person name="Bollina V."/>
            <person name="Clarke W.E."/>
            <person name="Tuteja R."/>
            <person name="Spillane C."/>
            <person name="Robinson S.J."/>
            <person name="Links M.G."/>
            <person name="Clarke C."/>
            <person name="Higgins E.E."/>
            <person name="Huebert T."/>
            <person name="Sharpe A.G."/>
            <person name="Parkin I.A."/>
        </authorList>
    </citation>
    <scope>NUCLEOTIDE SEQUENCE [LARGE SCALE GENOMIC DNA]</scope>
    <source>
        <strain evidence="2">cv. DH55</strain>
    </source>
</reference>